<dbReference type="RefSeq" id="WP_169379183.1">
    <property type="nucleotide sequence ID" value="NZ_JAAXLA010000001.1"/>
</dbReference>
<protein>
    <submittedName>
        <fullName evidence="2">Monooxygenase</fullName>
    </submittedName>
</protein>
<comment type="caution">
    <text evidence="2">The sequence shown here is derived from an EMBL/GenBank/DDBJ whole genome shotgun (WGS) entry which is preliminary data.</text>
</comment>
<dbReference type="Pfam" id="PF02406">
    <property type="entry name" value="MmoB_DmpM"/>
    <property type="match status" value="1"/>
</dbReference>
<dbReference type="GO" id="GO:0004497">
    <property type="term" value="F:monooxygenase activity"/>
    <property type="evidence" value="ECO:0007669"/>
    <property type="project" value="UniProtKB-KW"/>
</dbReference>
<keyword evidence="2" id="KW-0503">Monooxygenase</keyword>
<dbReference type="SUPFAM" id="SSF56029">
    <property type="entry name" value="Monooxygenase (hydroxylase) regulatory protein"/>
    <property type="match status" value="1"/>
</dbReference>
<dbReference type="Gene3D" id="3.90.56.10">
    <property type="entry name" value="Monooxygenase component MmoB/DmpM"/>
    <property type="match status" value="1"/>
</dbReference>
<organism evidence="2 3">
    <name type="scientific">Pseudonocardia acidicola</name>
    <dbReference type="NCBI Taxonomy" id="2724939"/>
    <lineage>
        <taxon>Bacteria</taxon>
        <taxon>Bacillati</taxon>
        <taxon>Actinomycetota</taxon>
        <taxon>Actinomycetes</taxon>
        <taxon>Pseudonocardiales</taxon>
        <taxon>Pseudonocardiaceae</taxon>
        <taxon>Pseudonocardia</taxon>
    </lineage>
</organism>
<accession>A0ABX1S2M9</accession>
<evidence type="ECO:0000313" key="3">
    <source>
        <dbReference type="Proteomes" id="UP000820669"/>
    </source>
</evidence>
<dbReference type="Proteomes" id="UP000820669">
    <property type="component" value="Unassembled WGS sequence"/>
</dbReference>
<comment type="similarity">
    <text evidence="1">Belongs to the TmoD/XamoD family.</text>
</comment>
<keyword evidence="2" id="KW-0560">Oxidoreductase</keyword>
<gene>
    <name evidence="2" type="ORF">HF526_00490</name>
</gene>
<proteinExistence type="inferred from homology"/>
<dbReference type="EMBL" id="JAAXLA010000001">
    <property type="protein sequence ID" value="NMH95810.1"/>
    <property type="molecule type" value="Genomic_DNA"/>
</dbReference>
<dbReference type="InterPro" id="IPR003454">
    <property type="entry name" value="MOase_MmoB_DmpM"/>
</dbReference>
<evidence type="ECO:0000313" key="2">
    <source>
        <dbReference type="EMBL" id="NMH95810.1"/>
    </source>
</evidence>
<name>A0ABX1S2M9_9PSEU</name>
<sequence length="100" mass="11118">MTETHVKMVGPVIRGVDADLADAVIEAVETDNPESEVTVDDRGGYIRISVPQRCRLTRTSLQDALGHDFTLSQLEPSLSSFAGRMHTGDDEIVWYLDRED</sequence>
<dbReference type="InterPro" id="IPR036889">
    <property type="entry name" value="mOase_MmoB_DmpM_sf"/>
</dbReference>
<evidence type="ECO:0000256" key="1">
    <source>
        <dbReference type="ARBA" id="ARBA00006313"/>
    </source>
</evidence>
<keyword evidence="3" id="KW-1185">Reference proteome</keyword>
<reference evidence="2 3" key="1">
    <citation type="submission" date="2020-04" db="EMBL/GenBank/DDBJ databases">
        <authorList>
            <person name="Klaysubun C."/>
            <person name="Duangmal K."/>
            <person name="Lipun K."/>
        </authorList>
    </citation>
    <scope>NUCLEOTIDE SEQUENCE [LARGE SCALE GENOMIC DNA]</scope>
    <source>
        <strain evidence="2 3">K10HN5</strain>
    </source>
</reference>